<feature type="region of interest" description="Disordered" evidence="2">
    <location>
        <begin position="166"/>
        <end position="186"/>
    </location>
</feature>
<protein>
    <submittedName>
        <fullName evidence="5">Uncharacterized protein</fullName>
    </submittedName>
</protein>
<gene>
    <name evidence="5" type="ORF">METBIDRAFT_80129</name>
</gene>
<dbReference type="InterPro" id="IPR013930">
    <property type="entry name" value="RPAP1_N"/>
</dbReference>
<feature type="compositionally biased region" description="Basic and acidic residues" evidence="2">
    <location>
        <begin position="67"/>
        <end position="76"/>
    </location>
</feature>
<dbReference type="STRING" id="869754.A0A1A0H1Y9"/>
<accession>A0A1A0H1Y9</accession>
<comment type="similarity">
    <text evidence="1">Belongs to the RPAP1 family.</text>
</comment>
<dbReference type="OrthoDB" id="348201at2759"/>
<organism evidence="5 6">
    <name type="scientific">Metschnikowia bicuspidata var. bicuspidata NRRL YB-4993</name>
    <dbReference type="NCBI Taxonomy" id="869754"/>
    <lineage>
        <taxon>Eukaryota</taxon>
        <taxon>Fungi</taxon>
        <taxon>Dikarya</taxon>
        <taxon>Ascomycota</taxon>
        <taxon>Saccharomycotina</taxon>
        <taxon>Pichiomycetes</taxon>
        <taxon>Metschnikowiaceae</taxon>
        <taxon>Metschnikowia</taxon>
    </lineage>
</organism>
<keyword evidence="6" id="KW-1185">Reference proteome</keyword>
<evidence type="ECO:0000256" key="1">
    <source>
        <dbReference type="ARBA" id="ARBA00009953"/>
    </source>
</evidence>
<name>A0A1A0H1Y9_9ASCO</name>
<dbReference type="InterPro" id="IPR013929">
    <property type="entry name" value="RPAP1_C"/>
</dbReference>
<evidence type="ECO:0000259" key="3">
    <source>
        <dbReference type="Pfam" id="PF08620"/>
    </source>
</evidence>
<feature type="region of interest" description="Disordered" evidence="2">
    <location>
        <begin position="32"/>
        <end position="76"/>
    </location>
</feature>
<dbReference type="InterPro" id="IPR039913">
    <property type="entry name" value="RPAP1/Rba50"/>
</dbReference>
<sequence>MDLIGDIVEHEASAPSNPVVDQHAAASGFPQLRKFEGLKPRNSRFRSGGPRLSPAESKMHAGARHSAPKDEESLTEAQRIHRENLEKISALTEDELTHEREELLQGLDPRLVQTLLRRTEARVADHDHDHAEGYGGWIGSGKNGASLPALNDQDVNRALGIKSVSFREDVEDKEHAEGPDEDAEVAPEGYQIVPETQPEVHFPKPRPAREDPDLDLDDPAFFSRLHEKYFPDLPKETSKLAWMTTPMPTHAVASYEAIGDMRFDFKGNLVQLDQKARDTPTHLGLHHHAENPQLAGYTLGELVHLSRSVVPTQRCLGIQMLGRVLHKLGLHKYNVMPVVGPGDAASGFEAAAHELMGQFEDMMWDLVESLRVVESLTEASDETRTRNLSVRSYAIEALWLWKQGGGRPPAAQKSEVDALAENLHRM</sequence>
<comment type="caution">
    <text evidence="5">The sequence shown here is derived from an EMBL/GenBank/DDBJ whole genome shotgun (WGS) entry which is preliminary data.</text>
</comment>
<feature type="compositionally biased region" description="Basic and acidic residues" evidence="2">
    <location>
        <begin position="166"/>
        <end position="178"/>
    </location>
</feature>
<proteinExistence type="inferred from homology"/>
<evidence type="ECO:0000259" key="4">
    <source>
        <dbReference type="Pfam" id="PF08621"/>
    </source>
</evidence>
<dbReference type="PANTHER" id="PTHR21483">
    <property type="entry name" value="RNA POLYMERASE II-ASSOCIATED PROTEIN 1"/>
    <property type="match status" value="1"/>
</dbReference>
<dbReference type="EMBL" id="LXTC01000009">
    <property type="protein sequence ID" value="OBA18046.1"/>
    <property type="molecule type" value="Genomic_DNA"/>
</dbReference>
<feature type="domain" description="RPAP1 C-terminal" evidence="3">
    <location>
        <begin position="260"/>
        <end position="328"/>
    </location>
</feature>
<dbReference type="Proteomes" id="UP000092555">
    <property type="component" value="Unassembled WGS sequence"/>
</dbReference>
<dbReference type="AlphaFoldDB" id="A0A1A0H1Y9"/>
<dbReference type="Pfam" id="PF08620">
    <property type="entry name" value="RPAP1_C"/>
    <property type="match status" value="1"/>
</dbReference>
<evidence type="ECO:0000313" key="6">
    <source>
        <dbReference type="Proteomes" id="UP000092555"/>
    </source>
</evidence>
<dbReference type="GeneID" id="30032151"/>
<dbReference type="GO" id="GO:0006366">
    <property type="term" value="P:transcription by RNA polymerase II"/>
    <property type="evidence" value="ECO:0007669"/>
    <property type="project" value="EnsemblFungi"/>
</dbReference>
<feature type="domain" description="RPAP1 N-terminal" evidence="4">
    <location>
        <begin position="78"/>
        <end position="122"/>
    </location>
</feature>
<dbReference type="RefSeq" id="XP_018709441.1">
    <property type="nucleotide sequence ID" value="XM_018859175.1"/>
</dbReference>
<evidence type="ECO:0000313" key="5">
    <source>
        <dbReference type="EMBL" id="OBA18046.1"/>
    </source>
</evidence>
<dbReference type="PANTHER" id="PTHR21483:SF18">
    <property type="entry name" value="RNA POLYMERASE II-ASSOCIATED PROTEIN 1"/>
    <property type="match status" value="1"/>
</dbReference>
<dbReference type="Pfam" id="PF08621">
    <property type="entry name" value="RPAP1_N"/>
    <property type="match status" value="1"/>
</dbReference>
<evidence type="ECO:0000256" key="2">
    <source>
        <dbReference type="SAM" id="MobiDB-lite"/>
    </source>
</evidence>
<reference evidence="5 6" key="1">
    <citation type="submission" date="2016-05" db="EMBL/GenBank/DDBJ databases">
        <title>Comparative genomics of biotechnologically important yeasts.</title>
        <authorList>
            <consortium name="DOE Joint Genome Institute"/>
            <person name="Riley R."/>
            <person name="Haridas S."/>
            <person name="Wolfe K.H."/>
            <person name="Lopes M.R."/>
            <person name="Hittinger C.T."/>
            <person name="Goker M."/>
            <person name="Salamov A."/>
            <person name="Wisecaver J."/>
            <person name="Long T.M."/>
            <person name="Aerts A.L."/>
            <person name="Barry K."/>
            <person name="Choi C."/>
            <person name="Clum A."/>
            <person name="Coughlan A.Y."/>
            <person name="Deshpande S."/>
            <person name="Douglass A.P."/>
            <person name="Hanson S.J."/>
            <person name="Klenk H.-P."/>
            <person name="LaButti K."/>
            <person name="Lapidus A."/>
            <person name="Lindquist E."/>
            <person name="Lipzen A."/>
            <person name="Meier-kolthoff J.P."/>
            <person name="Ohm R.A."/>
            <person name="Otillar R.P."/>
            <person name="Pangilinan J."/>
            <person name="Peng Y."/>
            <person name="Rokas A."/>
            <person name="Rosa C.A."/>
            <person name="Scheuner C."/>
            <person name="Sibirny A.A."/>
            <person name="Slot J.C."/>
            <person name="Stielow J.B."/>
            <person name="Sun H."/>
            <person name="Kurtzman C.P."/>
            <person name="Blackwell M."/>
            <person name="Grigoriev I.V."/>
            <person name="Jeffries T.W."/>
        </authorList>
    </citation>
    <scope>NUCLEOTIDE SEQUENCE [LARGE SCALE GENOMIC DNA]</scope>
    <source>
        <strain evidence="5 6">NRRL YB-4993</strain>
    </source>
</reference>